<feature type="chain" id="PRO_5030724983" evidence="2">
    <location>
        <begin position="21"/>
        <end position="117"/>
    </location>
</feature>
<dbReference type="EMBL" id="HBHR01015122">
    <property type="protein sequence ID" value="CAD9866419.1"/>
    <property type="molecule type" value="Transcribed_RNA"/>
</dbReference>
<organism evidence="3">
    <name type="scientific">Fibrocapsa japonica</name>
    <dbReference type="NCBI Taxonomy" id="94617"/>
    <lineage>
        <taxon>Eukaryota</taxon>
        <taxon>Sar</taxon>
        <taxon>Stramenopiles</taxon>
        <taxon>Ochrophyta</taxon>
        <taxon>Raphidophyceae</taxon>
        <taxon>Chattonellales</taxon>
        <taxon>Chattonellaceae</taxon>
        <taxon>Fibrocapsa</taxon>
    </lineage>
</organism>
<proteinExistence type="predicted"/>
<feature type="signal peptide" evidence="2">
    <location>
        <begin position="1"/>
        <end position="20"/>
    </location>
</feature>
<dbReference type="AlphaFoldDB" id="A0A7S2V0U1"/>
<feature type="region of interest" description="Disordered" evidence="1">
    <location>
        <begin position="71"/>
        <end position="117"/>
    </location>
</feature>
<gene>
    <name evidence="3" type="ORF">FJAP1339_LOCUS7526</name>
</gene>
<evidence type="ECO:0000313" key="3">
    <source>
        <dbReference type="EMBL" id="CAD9866419.1"/>
    </source>
</evidence>
<reference evidence="3" key="1">
    <citation type="submission" date="2021-01" db="EMBL/GenBank/DDBJ databases">
        <authorList>
            <person name="Corre E."/>
            <person name="Pelletier E."/>
            <person name="Niang G."/>
            <person name="Scheremetjew M."/>
            <person name="Finn R."/>
            <person name="Kale V."/>
            <person name="Holt S."/>
            <person name="Cochrane G."/>
            <person name="Meng A."/>
            <person name="Brown T."/>
            <person name="Cohen L."/>
        </authorList>
    </citation>
    <scope>NUCLEOTIDE SEQUENCE</scope>
    <source>
        <strain evidence="3">CCMP1661</strain>
    </source>
</reference>
<protein>
    <submittedName>
        <fullName evidence="3">Uncharacterized protein</fullName>
    </submittedName>
</protein>
<feature type="compositionally biased region" description="Polar residues" evidence="1">
    <location>
        <begin position="90"/>
        <end position="117"/>
    </location>
</feature>
<name>A0A7S2V0U1_9STRA</name>
<accession>A0A7S2V0U1</accession>
<evidence type="ECO:0000256" key="1">
    <source>
        <dbReference type="SAM" id="MobiDB-lite"/>
    </source>
</evidence>
<keyword evidence="2" id="KW-0732">Signal</keyword>
<evidence type="ECO:0000256" key="2">
    <source>
        <dbReference type="SAM" id="SignalP"/>
    </source>
</evidence>
<sequence>MCFCIMFSIMSVFLPKLRVAHDAMLETEAQGTGGNNQCSSGQRGAQSTGGFMSLNFSLGTSLFGARTTMSGARTTGQVETDASAAGKDFSQGSLSPQGRGTTPLIQVSSKNTGASNN</sequence>
<feature type="compositionally biased region" description="Polar residues" evidence="1">
    <location>
        <begin position="71"/>
        <end position="80"/>
    </location>
</feature>